<evidence type="ECO:0000313" key="1">
    <source>
        <dbReference type="EMBL" id="OIR08488.1"/>
    </source>
</evidence>
<comment type="caution">
    <text evidence="1">The sequence shown here is derived from an EMBL/GenBank/DDBJ whole genome shotgun (WGS) entry which is preliminary data.</text>
</comment>
<dbReference type="AlphaFoldDB" id="A0A1J5SWS7"/>
<accession>A0A1J5SWS7</accession>
<proteinExistence type="predicted"/>
<dbReference type="EMBL" id="MLJW01000031">
    <property type="protein sequence ID" value="OIR08488.1"/>
    <property type="molecule type" value="Genomic_DNA"/>
</dbReference>
<name>A0A1J5SWS7_9ZZZZ</name>
<gene>
    <name evidence="1" type="ORF">GALL_92820</name>
</gene>
<sequence length="211" mass="24577">MNEEHTVLDFFSQEENLPLALIAAEHLDGIRLRHNNRFWETLRERLDALIAQNALPWSSELTEDRNSEDCLVGLRLEPLFNQRTFLRPFMEQQLLGESYRIYYGLMWNTAPEPAQKNLPAVEALRAHLGTAGFKHSDSFLAWQWSPWYPRRKDFLLRFSKQQDQLLKDAMRPWHALLEGYGEPLHLANHALNEVPRSATISLDQLRSKSAG</sequence>
<protein>
    <submittedName>
        <fullName evidence="1">Uncharacterized protein</fullName>
    </submittedName>
</protein>
<reference evidence="1" key="1">
    <citation type="submission" date="2016-10" db="EMBL/GenBank/DDBJ databases">
        <title>Sequence of Gallionella enrichment culture.</title>
        <authorList>
            <person name="Poehlein A."/>
            <person name="Muehling M."/>
            <person name="Daniel R."/>
        </authorList>
    </citation>
    <scope>NUCLEOTIDE SEQUENCE</scope>
</reference>
<organism evidence="1">
    <name type="scientific">mine drainage metagenome</name>
    <dbReference type="NCBI Taxonomy" id="410659"/>
    <lineage>
        <taxon>unclassified sequences</taxon>
        <taxon>metagenomes</taxon>
        <taxon>ecological metagenomes</taxon>
    </lineage>
</organism>